<dbReference type="InterPro" id="IPR028245">
    <property type="entry name" value="PIL1/LSP1"/>
</dbReference>
<accession>A0ABR4NG60</accession>
<dbReference type="Gene3D" id="1.20.1270.60">
    <property type="entry name" value="Arfaptin homology (AH) domain/BAR domain"/>
    <property type="match status" value="1"/>
</dbReference>
<reference evidence="1 2" key="1">
    <citation type="submission" date="2023-09" db="EMBL/GenBank/DDBJ databases">
        <title>Pangenome analysis of Batrachochytrium dendrobatidis and related Chytrids.</title>
        <authorList>
            <person name="Yacoub M.N."/>
            <person name="Stajich J.E."/>
            <person name="James T.Y."/>
        </authorList>
    </citation>
    <scope>NUCLEOTIDE SEQUENCE [LARGE SCALE GENOMIC DNA]</scope>
    <source>
        <strain evidence="1 2">JEL0888</strain>
    </source>
</reference>
<evidence type="ECO:0000313" key="2">
    <source>
        <dbReference type="Proteomes" id="UP001527925"/>
    </source>
</evidence>
<dbReference type="PANTHER" id="PTHR31962">
    <property type="entry name" value="SPHINGOLIPID LONG CHAIN BASE-RESPONSIVE PROTEIN PIL1"/>
    <property type="match status" value="1"/>
</dbReference>
<dbReference type="InterPro" id="IPR027267">
    <property type="entry name" value="AH/BAR_dom_sf"/>
</dbReference>
<dbReference type="Pfam" id="PF13805">
    <property type="entry name" value="Pil1"/>
    <property type="match status" value="1"/>
</dbReference>
<dbReference type="Proteomes" id="UP001527925">
    <property type="component" value="Unassembled WGS sequence"/>
</dbReference>
<sequence>MAFQGLRRGLVNMNSADPKLTNLLHEEKDVLKELANLAREKAEAARFLTMWGNIEHADIKDICDRTRDLLNEFQNMLSDFSAGYGNYREKLKEIHKGGETLHDLKHKQSTLQSKLSQAIKNKKPHEQLQSELATTEREVLEHIANYESSKRALFRDALESQFEAFNVFGKQLVVLGTFGKYMAGQIPQGKLAPGQDLPMYKGNDTTRQIYSDFIKELKEAAAA</sequence>
<keyword evidence="2" id="KW-1185">Reference proteome</keyword>
<gene>
    <name evidence="1" type="primary">LSP1</name>
    <name evidence="1" type="ORF">HK105_201917</name>
</gene>
<name>A0ABR4NG60_9FUNG</name>
<dbReference type="EMBL" id="JADGIZ020000006">
    <property type="protein sequence ID" value="KAL2918516.1"/>
    <property type="molecule type" value="Genomic_DNA"/>
</dbReference>
<protein>
    <submittedName>
        <fullName evidence="1">Lipid-binding protein</fullName>
    </submittedName>
</protein>
<organism evidence="1 2">
    <name type="scientific">Polyrhizophydium stewartii</name>
    <dbReference type="NCBI Taxonomy" id="2732419"/>
    <lineage>
        <taxon>Eukaryota</taxon>
        <taxon>Fungi</taxon>
        <taxon>Fungi incertae sedis</taxon>
        <taxon>Chytridiomycota</taxon>
        <taxon>Chytridiomycota incertae sedis</taxon>
        <taxon>Chytridiomycetes</taxon>
        <taxon>Rhizophydiales</taxon>
        <taxon>Rhizophydiales incertae sedis</taxon>
        <taxon>Polyrhizophydium</taxon>
    </lineage>
</organism>
<evidence type="ECO:0000313" key="1">
    <source>
        <dbReference type="EMBL" id="KAL2918516.1"/>
    </source>
</evidence>
<dbReference type="PANTHER" id="PTHR31962:SF1">
    <property type="entry name" value="SPHINGOLIPID LONG CHAIN BASE-RESPONSIVE PROTEIN PIL1"/>
    <property type="match status" value="1"/>
</dbReference>
<comment type="caution">
    <text evidence="1">The sequence shown here is derived from an EMBL/GenBank/DDBJ whole genome shotgun (WGS) entry which is preliminary data.</text>
</comment>
<proteinExistence type="predicted"/>